<feature type="transmembrane region" description="Helical" evidence="1">
    <location>
        <begin position="127"/>
        <end position="149"/>
    </location>
</feature>
<feature type="transmembrane region" description="Helical" evidence="1">
    <location>
        <begin position="296"/>
        <end position="318"/>
    </location>
</feature>
<protein>
    <recommendedName>
        <fullName evidence="2">GGDEF domain-containing protein</fullName>
    </recommendedName>
</protein>
<keyword evidence="1" id="KW-0472">Membrane</keyword>
<dbReference type="PANTHER" id="PTHR45138">
    <property type="entry name" value="REGULATORY COMPONENTS OF SENSORY TRANSDUCTION SYSTEM"/>
    <property type="match status" value="1"/>
</dbReference>
<evidence type="ECO:0000313" key="3">
    <source>
        <dbReference type="EMBL" id="BCJ45641.1"/>
    </source>
</evidence>
<organism evidence="3 4">
    <name type="scientific">Actinoplanes ianthinogenes</name>
    <dbReference type="NCBI Taxonomy" id="122358"/>
    <lineage>
        <taxon>Bacteria</taxon>
        <taxon>Bacillati</taxon>
        <taxon>Actinomycetota</taxon>
        <taxon>Actinomycetes</taxon>
        <taxon>Micromonosporales</taxon>
        <taxon>Micromonosporaceae</taxon>
        <taxon>Actinoplanes</taxon>
    </lineage>
</organism>
<accession>A0ABM7M223</accession>
<gene>
    <name evidence="3" type="ORF">Aiant_62980</name>
</gene>
<name>A0ABM7M223_9ACTN</name>
<dbReference type="InterPro" id="IPR043128">
    <property type="entry name" value="Rev_trsase/Diguanyl_cyclase"/>
</dbReference>
<dbReference type="SMART" id="SM00267">
    <property type="entry name" value="GGDEF"/>
    <property type="match status" value="1"/>
</dbReference>
<dbReference type="Pfam" id="PF00990">
    <property type="entry name" value="GGDEF"/>
    <property type="match status" value="1"/>
</dbReference>
<feature type="domain" description="GGDEF" evidence="2">
    <location>
        <begin position="353"/>
        <end position="487"/>
    </location>
</feature>
<dbReference type="CDD" id="cd01949">
    <property type="entry name" value="GGDEF"/>
    <property type="match status" value="1"/>
</dbReference>
<dbReference type="SUPFAM" id="SSF55073">
    <property type="entry name" value="Nucleotide cyclase"/>
    <property type="match status" value="1"/>
</dbReference>
<dbReference type="Gene3D" id="3.30.70.270">
    <property type="match status" value="1"/>
</dbReference>
<feature type="transmembrane region" description="Helical" evidence="1">
    <location>
        <begin position="266"/>
        <end position="284"/>
    </location>
</feature>
<feature type="transmembrane region" description="Helical" evidence="1">
    <location>
        <begin position="103"/>
        <end position="120"/>
    </location>
</feature>
<feature type="transmembrane region" description="Helical" evidence="1">
    <location>
        <begin position="38"/>
        <end position="56"/>
    </location>
</feature>
<reference evidence="3 4" key="1">
    <citation type="submission" date="2020-08" db="EMBL/GenBank/DDBJ databases">
        <title>Whole genome shotgun sequence of Actinoplanes ianthinogenes NBRC 13996.</title>
        <authorList>
            <person name="Komaki H."/>
            <person name="Tamura T."/>
        </authorList>
    </citation>
    <scope>NUCLEOTIDE SEQUENCE [LARGE SCALE GENOMIC DNA]</scope>
    <source>
        <strain evidence="3 4">NBRC 13996</strain>
    </source>
</reference>
<feature type="transmembrane region" description="Helical" evidence="1">
    <location>
        <begin position="169"/>
        <end position="187"/>
    </location>
</feature>
<feature type="transmembrane region" description="Helical" evidence="1">
    <location>
        <begin position="68"/>
        <end position="87"/>
    </location>
</feature>
<proteinExistence type="predicted"/>
<dbReference type="Proteomes" id="UP000676967">
    <property type="component" value="Chromosome"/>
</dbReference>
<feature type="transmembrane region" description="Helical" evidence="1">
    <location>
        <begin position="228"/>
        <end position="245"/>
    </location>
</feature>
<dbReference type="NCBIfam" id="TIGR00254">
    <property type="entry name" value="GGDEF"/>
    <property type="match status" value="1"/>
</dbReference>
<keyword evidence="1" id="KW-1133">Transmembrane helix</keyword>
<evidence type="ECO:0000259" key="2">
    <source>
        <dbReference type="PROSITE" id="PS50887"/>
    </source>
</evidence>
<evidence type="ECO:0000256" key="1">
    <source>
        <dbReference type="SAM" id="Phobius"/>
    </source>
</evidence>
<feature type="transmembrane region" description="Helical" evidence="1">
    <location>
        <begin position="194"/>
        <end position="216"/>
    </location>
</feature>
<evidence type="ECO:0000313" key="4">
    <source>
        <dbReference type="Proteomes" id="UP000676967"/>
    </source>
</evidence>
<dbReference type="PROSITE" id="PS50887">
    <property type="entry name" value="GGDEF"/>
    <property type="match status" value="1"/>
</dbReference>
<keyword evidence="4" id="KW-1185">Reference proteome</keyword>
<dbReference type="RefSeq" id="WP_189333784.1">
    <property type="nucleotide sequence ID" value="NZ_AP023356.1"/>
</dbReference>
<keyword evidence="1" id="KW-0812">Transmembrane</keyword>
<dbReference type="EMBL" id="AP023356">
    <property type="protein sequence ID" value="BCJ45641.1"/>
    <property type="molecule type" value="Genomic_DNA"/>
</dbReference>
<dbReference type="InterPro" id="IPR029787">
    <property type="entry name" value="Nucleotide_cyclase"/>
</dbReference>
<dbReference type="InterPro" id="IPR050469">
    <property type="entry name" value="Diguanylate_Cyclase"/>
</dbReference>
<dbReference type="InterPro" id="IPR000160">
    <property type="entry name" value="GGDEF_dom"/>
</dbReference>
<sequence length="496" mass="52877">MERTRSSSVAWRLWLAVVAVCALIRCLGQLLGAPFRIYEIPYVVITCGVPIMILAGMRLHRPARPTGWYLLALGQATYAAADVVYSFDVWSTGNMAEPTPGDVLYLCSYLFTGAAVLIFIRRRTPGWDFATAVDALVIALSAGLLTWEFLVEPVAQDSTLPLAAKLTEVSYPVLDLMLLILAVRLLFGSGARSTALYLLFGYLGLMFAADTAYAVIGLLGGANTTEPFTALLWVVSLGMIGACALHPAMRDFDARSPVAAPAATPARLTMLTGAVLMVPGLQLGEHLAGKDLNVPLTSSACAVMFLLVLARMAGLVAAQRRAADTDALTGAHNRRYFEEALTAECRRAARAGYDFGLLMIDIDHFKKINDTYGHPGGDRVLRELARRLNSGKRSGTVFARYGGEEFIALIPHVAAGDLPLIAERTRQAIADLPFDVTATDLITVTASLGAAATSGPLTDPAELLRAADEALYAAKAGGRNRSVVAPTTLTPATAPH</sequence>
<dbReference type="PANTHER" id="PTHR45138:SF9">
    <property type="entry name" value="DIGUANYLATE CYCLASE DGCM-RELATED"/>
    <property type="match status" value="1"/>
</dbReference>